<dbReference type="RefSeq" id="XP_038063362.1">
    <property type="nucleotide sequence ID" value="XM_038207434.1"/>
</dbReference>
<proteinExistence type="predicted"/>
<reference evidence="3" key="1">
    <citation type="submission" date="2022-11" db="UniProtKB">
        <authorList>
            <consortium name="EnsemblMetazoa"/>
        </authorList>
    </citation>
    <scope>IDENTIFICATION</scope>
</reference>
<dbReference type="AlphaFoldDB" id="A0A914AI21"/>
<dbReference type="InterPro" id="IPR004210">
    <property type="entry name" value="BESS_motif"/>
</dbReference>
<accession>A0A914AI21</accession>
<dbReference type="GO" id="GO:0003677">
    <property type="term" value="F:DNA binding"/>
    <property type="evidence" value="ECO:0007669"/>
    <property type="project" value="InterPro"/>
</dbReference>
<feature type="domain" description="BESS" evidence="2">
    <location>
        <begin position="71"/>
        <end position="110"/>
    </location>
</feature>
<dbReference type="GO" id="GO:0005634">
    <property type="term" value="C:nucleus"/>
    <property type="evidence" value="ECO:0007669"/>
    <property type="project" value="UniProtKB-SubCell"/>
</dbReference>
<dbReference type="Proteomes" id="UP000887568">
    <property type="component" value="Unplaced"/>
</dbReference>
<dbReference type="PROSITE" id="PS51031">
    <property type="entry name" value="BESS"/>
    <property type="match status" value="1"/>
</dbReference>
<dbReference type="OrthoDB" id="5803771at2759"/>
<dbReference type="GeneID" id="119734070"/>
<evidence type="ECO:0000313" key="4">
    <source>
        <dbReference type="Proteomes" id="UP000887568"/>
    </source>
</evidence>
<dbReference type="EnsemblMetazoa" id="XM_038207434.1">
    <property type="protein sequence ID" value="XP_038063362.1"/>
    <property type="gene ID" value="LOC119734070"/>
</dbReference>
<dbReference type="Pfam" id="PF02944">
    <property type="entry name" value="BESS"/>
    <property type="match status" value="1"/>
</dbReference>
<comment type="subcellular location">
    <subcellularLocation>
        <location evidence="1">Nucleus</location>
    </subcellularLocation>
</comment>
<sequence>MDSLLGEFQDLVETHGNIEVCFEEPKDDTSSGTTGNELPCSNILAVPYPPKKRIQEFDILEDALLKSINATNEDSLFAQSVGQTLQRLGNAQKALAKIKIMQILFEAEASSPAE</sequence>
<evidence type="ECO:0000313" key="3">
    <source>
        <dbReference type="EnsemblMetazoa" id="XP_038063362.1"/>
    </source>
</evidence>
<protein>
    <recommendedName>
        <fullName evidence="2">BESS domain-containing protein</fullName>
    </recommendedName>
</protein>
<evidence type="ECO:0000256" key="1">
    <source>
        <dbReference type="PROSITE-ProRule" id="PRU00371"/>
    </source>
</evidence>
<keyword evidence="4" id="KW-1185">Reference proteome</keyword>
<organism evidence="3 4">
    <name type="scientific">Patiria miniata</name>
    <name type="common">Bat star</name>
    <name type="synonym">Asterina miniata</name>
    <dbReference type="NCBI Taxonomy" id="46514"/>
    <lineage>
        <taxon>Eukaryota</taxon>
        <taxon>Metazoa</taxon>
        <taxon>Echinodermata</taxon>
        <taxon>Eleutherozoa</taxon>
        <taxon>Asterozoa</taxon>
        <taxon>Asteroidea</taxon>
        <taxon>Valvatacea</taxon>
        <taxon>Valvatida</taxon>
        <taxon>Asterinidae</taxon>
        <taxon>Patiria</taxon>
    </lineage>
</organism>
<evidence type="ECO:0000259" key="2">
    <source>
        <dbReference type="PROSITE" id="PS51031"/>
    </source>
</evidence>
<keyword evidence="1" id="KW-0539">Nucleus</keyword>
<name>A0A914AI21_PATMI</name>